<name>A0A919QEN8_9ACTN</name>
<reference evidence="3" key="1">
    <citation type="submission" date="2021-01" db="EMBL/GenBank/DDBJ databases">
        <title>Whole genome shotgun sequence of Acrocarpospora phusangensis NBRC 108782.</title>
        <authorList>
            <person name="Komaki H."/>
            <person name="Tamura T."/>
        </authorList>
    </citation>
    <scope>NUCLEOTIDE SEQUENCE</scope>
    <source>
        <strain evidence="3">NBRC 108782</strain>
    </source>
</reference>
<feature type="region of interest" description="Disordered" evidence="1">
    <location>
        <begin position="306"/>
        <end position="327"/>
    </location>
</feature>
<keyword evidence="4" id="KW-1185">Reference proteome</keyword>
<dbReference type="SUPFAM" id="SSF56112">
    <property type="entry name" value="Protein kinase-like (PK-like)"/>
    <property type="match status" value="1"/>
</dbReference>
<evidence type="ECO:0000313" key="4">
    <source>
        <dbReference type="Proteomes" id="UP000640052"/>
    </source>
</evidence>
<sequence>MHDGGSVAGHRLTGRVRISELGTWHDAVAPDGTPSGLLRFEQRLLADPAARDRLVAAVNADRRLQQAGHSGLLPVADLVTARGDVWLISARRAMPTVAELLADGGRTPDSGSAATILVETAQALLTVHAAGLTHGALHPGTIVIGEDGAAMLAERGLLEALRSEPTSVERDVAAWSGLARGLAASWAAGQSAQLLDRAAAVAATRGLGAARDTLLGGRDVLPTGFTTRDRLVRTLHMWSSAGTPPVAPPVAVPETGEMRTLLDPGVIRTQDPTRPGEGQPDGSGGMRFGPGVPVETSAAQIWRQGRNQSTQVTPDLRGHVGPASTVRRPSRRRTAWAGSILVAILVAAVVLWLRQAPGLALEVAKVDVQAPKKTQGCDSTARIVAKVSTNGGAGTFSYVWEQSDGRKIRETQRVEPDTKSVDLPLLWKVTGPGSLKGTATLRILDHTATGKPIQDRASFSYKC</sequence>
<evidence type="ECO:0000256" key="2">
    <source>
        <dbReference type="SAM" id="Phobius"/>
    </source>
</evidence>
<dbReference type="RefSeq" id="WP_204042806.1">
    <property type="nucleotide sequence ID" value="NZ_BOOA01000036.1"/>
</dbReference>
<dbReference type="InterPro" id="IPR011009">
    <property type="entry name" value="Kinase-like_dom_sf"/>
</dbReference>
<keyword evidence="2" id="KW-0812">Transmembrane</keyword>
<comment type="caution">
    <text evidence="3">The sequence shown here is derived from an EMBL/GenBank/DDBJ whole genome shotgun (WGS) entry which is preliminary data.</text>
</comment>
<evidence type="ECO:0000256" key="1">
    <source>
        <dbReference type="SAM" id="MobiDB-lite"/>
    </source>
</evidence>
<dbReference type="EMBL" id="BOOA01000036">
    <property type="protein sequence ID" value="GIH26113.1"/>
    <property type="molecule type" value="Genomic_DNA"/>
</dbReference>
<accession>A0A919QEN8</accession>
<keyword evidence="2" id="KW-0472">Membrane</keyword>
<gene>
    <name evidence="3" type="ORF">Aph01nite_44230</name>
</gene>
<dbReference type="Gene3D" id="1.10.510.10">
    <property type="entry name" value="Transferase(Phosphotransferase) domain 1"/>
    <property type="match status" value="1"/>
</dbReference>
<feature type="transmembrane region" description="Helical" evidence="2">
    <location>
        <begin position="334"/>
        <end position="353"/>
    </location>
</feature>
<dbReference type="AlphaFoldDB" id="A0A919QEN8"/>
<organism evidence="3 4">
    <name type="scientific">Acrocarpospora phusangensis</name>
    <dbReference type="NCBI Taxonomy" id="1070424"/>
    <lineage>
        <taxon>Bacteria</taxon>
        <taxon>Bacillati</taxon>
        <taxon>Actinomycetota</taxon>
        <taxon>Actinomycetes</taxon>
        <taxon>Streptosporangiales</taxon>
        <taxon>Streptosporangiaceae</taxon>
        <taxon>Acrocarpospora</taxon>
    </lineage>
</organism>
<evidence type="ECO:0000313" key="3">
    <source>
        <dbReference type="EMBL" id="GIH26113.1"/>
    </source>
</evidence>
<feature type="region of interest" description="Disordered" evidence="1">
    <location>
        <begin position="266"/>
        <end position="286"/>
    </location>
</feature>
<dbReference type="Proteomes" id="UP000640052">
    <property type="component" value="Unassembled WGS sequence"/>
</dbReference>
<proteinExistence type="predicted"/>
<keyword evidence="2" id="KW-1133">Transmembrane helix</keyword>
<protein>
    <submittedName>
        <fullName evidence="3">Uncharacterized protein</fullName>
    </submittedName>
</protein>